<evidence type="ECO:0000313" key="16">
    <source>
        <dbReference type="Proteomes" id="UP001146793"/>
    </source>
</evidence>
<dbReference type="Gene3D" id="1.10.510.10">
    <property type="entry name" value="Transferase(Phosphotransferase) domain 1"/>
    <property type="match status" value="1"/>
</dbReference>
<accession>A0AAV8A7L8</accession>
<feature type="binding site" evidence="9">
    <location>
        <position position="597"/>
    </location>
    <ligand>
        <name>ATP</name>
        <dbReference type="ChEBI" id="CHEBI:30616"/>
    </ligand>
</feature>
<dbReference type="Proteomes" id="UP001146793">
    <property type="component" value="Unassembled WGS sequence"/>
</dbReference>
<gene>
    <name evidence="15" type="ORF">M0812_00717</name>
</gene>
<dbReference type="InterPro" id="IPR008271">
    <property type="entry name" value="Ser/Thr_kinase_AS"/>
</dbReference>
<evidence type="ECO:0000256" key="2">
    <source>
        <dbReference type="ARBA" id="ARBA00022679"/>
    </source>
</evidence>
<proteinExistence type="inferred from homology"/>
<dbReference type="PANTHER" id="PTHR24350">
    <property type="entry name" value="SERINE/THREONINE-PROTEIN KINASE IAL-RELATED"/>
    <property type="match status" value="1"/>
</dbReference>
<reference evidence="15" key="1">
    <citation type="submission" date="2022-08" db="EMBL/GenBank/DDBJ databases">
        <title>Novel sulphate-reducing endosymbionts in the free-living metamonad Anaeramoeba.</title>
        <authorList>
            <person name="Jerlstrom-Hultqvist J."/>
            <person name="Cepicka I."/>
            <person name="Gallot-Lavallee L."/>
            <person name="Salas-Leiva D."/>
            <person name="Curtis B.A."/>
            <person name="Zahonova K."/>
            <person name="Pipaliya S."/>
            <person name="Dacks J."/>
            <person name="Roger A.J."/>
        </authorList>
    </citation>
    <scope>NUCLEOTIDE SEQUENCE</scope>
    <source>
        <strain evidence="15">Busselton2</strain>
    </source>
</reference>
<feature type="region of interest" description="Disordered" evidence="13">
    <location>
        <begin position="121"/>
        <end position="148"/>
    </location>
</feature>
<keyword evidence="2 12" id="KW-0808">Transferase</keyword>
<feature type="binding site" evidence="9">
    <location>
        <begin position="534"/>
        <end position="536"/>
    </location>
    <ligand>
        <name>ATP</name>
        <dbReference type="ChEBI" id="CHEBI:30616"/>
    </ligand>
</feature>
<evidence type="ECO:0000259" key="14">
    <source>
        <dbReference type="PROSITE" id="PS50011"/>
    </source>
</evidence>
<evidence type="ECO:0000313" key="15">
    <source>
        <dbReference type="EMBL" id="KAJ3448239.1"/>
    </source>
</evidence>
<feature type="compositionally biased region" description="Low complexity" evidence="13">
    <location>
        <begin position="350"/>
        <end position="362"/>
    </location>
</feature>
<feature type="compositionally biased region" description="Low complexity" evidence="13">
    <location>
        <begin position="213"/>
        <end position="224"/>
    </location>
</feature>
<evidence type="ECO:0000256" key="13">
    <source>
        <dbReference type="SAM" id="MobiDB-lite"/>
    </source>
</evidence>
<feature type="region of interest" description="Disordered" evidence="13">
    <location>
        <begin position="213"/>
        <end position="232"/>
    </location>
</feature>
<name>A0AAV8A7L8_9EUKA</name>
<feature type="binding site" evidence="9">
    <location>
        <begin position="583"/>
        <end position="584"/>
    </location>
    <ligand>
        <name>ATP</name>
        <dbReference type="ChEBI" id="CHEBI:30616"/>
    </ligand>
</feature>
<evidence type="ECO:0000256" key="7">
    <source>
        <dbReference type="ARBA" id="ARBA00048679"/>
    </source>
</evidence>
<dbReference type="PROSITE" id="PS00107">
    <property type="entry name" value="PROTEIN_KINASE_ATP"/>
    <property type="match status" value="1"/>
</dbReference>
<evidence type="ECO:0000256" key="5">
    <source>
        <dbReference type="ARBA" id="ARBA00022840"/>
    </source>
</evidence>
<protein>
    <recommendedName>
        <fullName evidence="12">Aurora kinase</fullName>
        <ecNumber evidence="12">2.7.11.1</ecNumber>
    </recommendedName>
</protein>
<comment type="similarity">
    <text evidence="12">Belongs to the protein kinase superfamily. Ser/Thr protein kinase family. Aurora subfamily.</text>
</comment>
<keyword evidence="3 9" id="KW-0547">Nucleotide-binding</keyword>
<evidence type="ECO:0000256" key="9">
    <source>
        <dbReference type="PIRSR" id="PIRSR630616-2"/>
    </source>
</evidence>
<evidence type="ECO:0000256" key="12">
    <source>
        <dbReference type="RuleBase" id="RU367134"/>
    </source>
</evidence>
<feature type="region of interest" description="Disordered" evidence="13">
    <location>
        <begin position="350"/>
        <end position="430"/>
    </location>
</feature>
<keyword evidence="4 12" id="KW-0418">Kinase</keyword>
<sequence>MHTINPNKRANKLVRFPKKIELALSSTAYRDKELPNRKKKPSYQNIISKQKINSQEGLMDDSGFILEQKMPNPKKPYDSKKYRILPFHHNNTNPIPRSVQLEDSRQKVNITNRKYKLIKQNHERNKQSKKIPKQNIKKKNHNKYHDQELQTNLSPTIREKKNIRTSQILTFSGETIEFVSLKNTEKKISDPKYNTYKMKQPKLANFNNNFVVSSNTNKNSNSNRNKNKNKNKAKLKIINYNFATKKNLKVKRLQRKSPNNLNGNNKKMIRDPKIIINKKDPNEQDIDKSSKVFRPSKINELPIATNIYKTKNMRVIPNFKQKDIFQSRKKQNFTSTKMVSLNKLEKVNINNTNNHKNINKNGNGDGNRNGNGKGNEVENGNRKLNRNGNGKDSVNRNRNKNRNGNGNGKGNGKGKRNEGKKKIGFSKNLKKNVRNIPTKKEIENYFFRRKWKLEDLKFVKQLGQGQFGKVYLVKDKKTNIRLAVKVLKTNTLKTSGSKKQLAREINVQSSLKHPNILKMFGYCFNKDHVFLILEYAQGGELYKVLCKCGKFSEKRAANYIANLSSAVHYFHSKNVIHRDIKPENILITKDGTLKIADFGFSVFTNPKNFRRYTFCGTLDYLPPEMVEGTSYDHSVDKWSMGVLLFEFLVGKPPFETKGRLQTYNRITNVNFSFPNHVSELAQDLIKKMLTKCPSKRIPFQDLLQHPWIQLYVNKKALLQLQPHSNIKY</sequence>
<comment type="catalytic activity">
    <reaction evidence="7 12">
        <text>L-seryl-[protein] + ATP = O-phospho-L-seryl-[protein] + ADP + H(+)</text>
        <dbReference type="Rhea" id="RHEA:17989"/>
        <dbReference type="Rhea" id="RHEA-COMP:9863"/>
        <dbReference type="Rhea" id="RHEA-COMP:11604"/>
        <dbReference type="ChEBI" id="CHEBI:15378"/>
        <dbReference type="ChEBI" id="CHEBI:29999"/>
        <dbReference type="ChEBI" id="CHEBI:30616"/>
        <dbReference type="ChEBI" id="CHEBI:83421"/>
        <dbReference type="ChEBI" id="CHEBI:456216"/>
        <dbReference type="EC" id="2.7.11.1"/>
    </reaction>
</comment>
<evidence type="ECO:0000256" key="10">
    <source>
        <dbReference type="PIRSR" id="PIRSR630616-3"/>
    </source>
</evidence>
<dbReference type="SMART" id="SM00220">
    <property type="entry name" value="S_TKc"/>
    <property type="match status" value="1"/>
</dbReference>
<keyword evidence="5 9" id="KW-0067">ATP-binding</keyword>
<feature type="cross-link" description="Glycyl lysine isopeptide (Lys-Gly) (interchain with G-Cter in SUMO2)" evidence="10">
    <location>
        <position position="581"/>
    </location>
</feature>
<dbReference type="InterPro" id="IPR011009">
    <property type="entry name" value="Kinase-like_dom_sf"/>
</dbReference>
<feature type="domain" description="Protein kinase" evidence="14">
    <location>
        <begin position="456"/>
        <end position="708"/>
    </location>
</feature>
<organism evidence="15 16">
    <name type="scientific">Anaeramoeba flamelloides</name>
    <dbReference type="NCBI Taxonomy" id="1746091"/>
    <lineage>
        <taxon>Eukaryota</taxon>
        <taxon>Metamonada</taxon>
        <taxon>Anaeramoebidae</taxon>
        <taxon>Anaeramoeba</taxon>
    </lineage>
</organism>
<dbReference type="InterPro" id="IPR030616">
    <property type="entry name" value="Aur-like"/>
</dbReference>
<dbReference type="FunFam" id="1.10.510.10:FF:000235">
    <property type="entry name" value="Serine/threonine-protein kinase ark1"/>
    <property type="match status" value="1"/>
</dbReference>
<dbReference type="AlphaFoldDB" id="A0AAV8A7L8"/>
<evidence type="ECO:0000256" key="1">
    <source>
        <dbReference type="ARBA" id="ARBA00022527"/>
    </source>
</evidence>
<dbReference type="EMBL" id="JANTQA010000015">
    <property type="protein sequence ID" value="KAJ3448239.1"/>
    <property type="molecule type" value="Genomic_DNA"/>
</dbReference>
<keyword evidence="1 12" id="KW-0723">Serine/threonine-protein kinase</keyword>
<feature type="binding site" evidence="9 11">
    <location>
        <position position="485"/>
    </location>
    <ligand>
        <name>ATP</name>
        <dbReference type="ChEBI" id="CHEBI:30616"/>
    </ligand>
</feature>
<dbReference type="EC" id="2.7.11.1" evidence="12"/>
<dbReference type="GO" id="GO:0005524">
    <property type="term" value="F:ATP binding"/>
    <property type="evidence" value="ECO:0007669"/>
    <property type="project" value="UniProtKB-UniRule"/>
</dbReference>
<dbReference type="Pfam" id="PF00069">
    <property type="entry name" value="Pkinase"/>
    <property type="match status" value="1"/>
</dbReference>
<dbReference type="PROSITE" id="PS50011">
    <property type="entry name" value="PROTEIN_KINASE_DOM"/>
    <property type="match status" value="1"/>
</dbReference>
<evidence type="ECO:0000256" key="6">
    <source>
        <dbReference type="ARBA" id="ARBA00047899"/>
    </source>
</evidence>
<evidence type="ECO:0000256" key="4">
    <source>
        <dbReference type="ARBA" id="ARBA00022777"/>
    </source>
</evidence>
<dbReference type="InterPro" id="IPR017441">
    <property type="entry name" value="Protein_kinase_ATP_BS"/>
</dbReference>
<dbReference type="InterPro" id="IPR000719">
    <property type="entry name" value="Prot_kinase_dom"/>
</dbReference>
<dbReference type="FunFam" id="3.30.200.20:FF:000042">
    <property type="entry name" value="Aurora kinase A"/>
    <property type="match status" value="1"/>
</dbReference>
<evidence type="ECO:0000256" key="11">
    <source>
        <dbReference type="PROSITE-ProRule" id="PRU10141"/>
    </source>
</evidence>
<evidence type="ECO:0000256" key="8">
    <source>
        <dbReference type="PIRSR" id="PIRSR630616-1"/>
    </source>
</evidence>
<feature type="active site" description="Proton acceptor" evidence="8">
    <location>
        <position position="579"/>
    </location>
</feature>
<dbReference type="GO" id="GO:0004674">
    <property type="term" value="F:protein serine/threonine kinase activity"/>
    <property type="evidence" value="ECO:0007669"/>
    <property type="project" value="UniProtKB-KW"/>
</dbReference>
<feature type="compositionally biased region" description="Gly residues" evidence="13">
    <location>
        <begin position="363"/>
        <end position="373"/>
    </location>
</feature>
<evidence type="ECO:0000256" key="3">
    <source>
        <dbReference type="ARBA" id="ARBA00022741"/>
    </source>
</evidence>
<dbReference type="CDD" id="cd14007">
    <property type="entry name" value="STKc_Aurora"/>
    <property type="match status" value="1"/>
</dbReference>
<feature type="compositionally biased region" description="Basic residues" evidence="13">
    <location>
        <begin position="127"/>
        <end position="142"/>
    </location>
</feature>
<dbReference type="SUPFAM" id="SSF56112">
    <property type="entry name" value="Protein kinase-like (PK-like)"/>
    <property type="match status" value="1"/>
</dbReference>
<dbReference type="PROSITE" id="PS00108">
    <property type="entry name" value="PROTEIN_KINASE_ST"/>
    <property type="match status" value="1"/>
</dbReference>
<comment type="caution">
    <text evidence="15">The sequence shown here is derived from an EMBL/GenBank/DDBJ whole genome shotgun (WGS) entry which is preliminary data.</text>
</comment>
<comment type="catalytic activity">
    <reaction evidence="6 12">
        <text>L-threonyl-[protein] + ATP = O-phospho-L-threonyl-[protein] + ADP + H(+)</text>
        <dbReference type="Rhea" id="RHEA:46608"/>
        <dbReference type="Rhea" id="RHEA-COMP:11060"/>
        <dbReference type="Rhea" id="RHEA-COMP:11605"/>
        <dbReference type="ChEBI" id="CHEBI:15378"/>
        <dbReference type="ChEBI" id="CHEBI:30013"/>
        <dbReference type="ChEBI" id="CHEBI:30616"/>
        <dbReference type="ChEBI" id="CHEBI:61977"/>
        <dbReference type="ChEBI" id="CHEBI:456216"/>
        <dbReference type="EC" id="2.7.11.1"/>
    </reaction>
</comment>